<proteinExistence type="inferred from homology"/>
<dbReference type="Proteomes" id="UP001652600">
    <property type="component" value="Chromosome 6"/>
</dbReference>
<dbReference type="SMART" id="SM00128">
    <property type="entry name" value="IPPc"/>
    <property type="match status" value="1"/>
</dbReference>
<dbReference type="PANTHER" id="PTHR45666:SF21">
    <property type="entry name" value="TYPE I INOSITOL POLYPHOSPHATE 5-PHOSPHATASE 2"/>
    <property type="match status" value="1"/>
</dbReference>
<keyword evidence="5" id="KW-1185">Reference proteome</keyword>
<feature type="region of interest" description="Disordered" evidence="3">
    <location>
        <begin position="108"/>
        <end position="127"/>
    </location>
</feature>
<dbReference type="GO" id="GO:0034485">
    <property type="term" value="F:phosphatidylinositol-3,4,5-trisphosphate 5-phosphatase activity"/>
    <property type="evidence" value="ECO:0007669"/>
    <property type="project" value="TreeGrafter"/>
</dbReference>
<dbReference type="Pfam" id="PF22669">
    <property type="entry name" value="Exo_endo_phos2"/>
    <property type="match status" value="2"/>
</dbReference>
<evidence type="ECO:0000313" key="5">
    <source>
        <dbReference type="Proteomes" id="UP001652600"/>
    </source>
</evidence>
<evidence type="ECO:0000256" key="1">
    <source>
        <dbReference type="ARBA" id="ARBA00010768"/>
    </source>
</evidence>
<dbReference type="RefSeq" id="XP_008448733.1">
    <property type="nucleotide sequence ID" value="XM_008450511.3"/>
</dbReference>
<protein>
    <submittedName>
        <fullName evidence="6">Type I inositol polyphosphate 5-phosphatase 2 isoform X2</fullName>
    </submittedName>
</protein>
<dbReference type="PANTHER" id="PTHR45666">
    <property type="entry name" value="TYPE IV INOSITOL POLYPHOSPHATE 5-PHOSPHATASE 9"/>
    <property type="match status" value="1"/>
</dbReference>
<dbReference type="AlphaFoldDB" id="A0A1S3BJS4"/>
<name>A0A1S3BJS4_CUCME</name>
<dbReference type="SUPFAM" id="SSF56219">
    <property type="entry name" value="DNase I-like"/>
    <property type="match status" value="1"/>
</dbReference>
<dbReference type="InterPro" id="IPR000300">
    <property type="entry name" value="IPPc"/>
</dbReference>
<evidence type="ECO:0000256" key="2">
    <source>
        <dbReference type="ARBA" id="ARBA00022801"/>
    </source>
</evidence>
<dbReference type="InterPro" id="IPR036691">
    <property type="entry name" value="Endo/exonu/phosph_ase_sf"/>
</dbReference>
<evidence type="ECO:0000313" key="6">
    <source>
        <dbReference type="RefSeq" id="XP_008448733.1"/>
    </source>
</evidence>
<sequence length="571" mass="65495">MFKSNFWYYLPPYVPSSYQPRHRRGKSETLRVQYINTKDLRVTVATWNVAGRIPDEDLEINDWLCTEDPGDIYIIGFQEVVPLNAGNVLGAEDNKPIPKWEALIRRTLNKSPKSEDKHKSYSAPPSPVLRTSSVADVLADEVNDEQLKLIDDEFSVNDGFELDRHPLNKLNLVNSNLRLSRIYGIDCDQRLDWPEHSLDATPQAVSSNSKLRRVVSSSARIGFQCLENPLIFPPQSFSINGNGLKRTFCSSGNLISAWKTPQDTSEVLDSLSDVSDISVEEQDTFPELMEQVDDDPTESMKSYPKYVRIVSKQMVGIYVSVWVRKRLRRHVNNLKVSPVGVGLMGYMGNKGSVSVSMSLYQSRLCFVCSHLTSGQKDGAELKRNADVNEIIRRTRFSSMFDSGQPQTIPSHDQIFWFGDLNYRMNASDSDVRRLVAQKNWEELSNYDQLIRELRTGHVFEGWKEGTLDFPPTYKYEFNSDRYIGEIPREGEKRRSPAWCDRILWMGKGIKQMCYKNADIRLSDHRPVSSVFQVEVEVLDHRKLQRALNFTNTAAIHPEFFADENGEYDLDF</sequence>
<evidence type="ECO:0000256" key="3">
    <source>
        <dbReference type="SAM" id="MobiDB-lite"/>
    </source>
</evidence>
<dbReference type="GeneID" id="103490810"/>
<evidence type="ECO:0000259" key="4">
    <source>
        <dbReference type="SMART" id="SM00128"/>
    </source>
</evidence>
<dbReference type="SMR" id="A0A1S3BJS4"/>
<keyword evidence="2" id="KW-0378">Hydrolase</keyword>
<reference evidence="6" key="1">
    <citation type="submission" date="2025-08" db="UniProtKB">
        <authorList>
            <consortium name="RefSeq"/>
        </authorList>
    </citation>
    <scope>IDENTIFICATION</scope>
    <source>
        <tissue evidence="6">Stem</tissue>
    </source>
</reference>
<comment type="similarity">
    <text evidence="1">Belongs to the inositol polyphosphate 5-phosphatase family.</text>
</comment>
<dbReference type="GO" id="GO:0046856">
    <property type="term" value="P:phosphatidylinositol dephosphorylation"/>
    <property type="evidence" value="ECO:0007669"/>
    <property type="project" value="InterPro"/>
</dbReference>
<dbReference type="GO" id="GO:0004439">
    <property type="term" value="F:phosphatidylinositol-4,5-bisphosphate 5-phosphatase activity"/>
    <property type="evidence" value="ECO:0007669"/>
    <property type="project" value="TreeGrafter"/>
</dbReference>
<gene>
    <name evidence="6" type="primary">LOC103490810</name>
</gene>
<dbReference type="FunFam" id="3.60.10.10:FF:000061">
    <property type="entry name" value="Type I inositol polyphosphate 5-phosphatase 2"/>
    <property type="match status" value="1"/>
</dbReference>
<dbReference type="FunFam" id="3.60.10.10:FF:000048">
    <property type="entry name" value="Type I inositol polyphosphate 5-phosphatase 2"/>
    <property type="match status" value="1"/>
</dbReference>
<dbReference type="InterPro" id="IPR045849">
    <property type="entry name" value="IP5P_plant"/>
</dbReference>
<dbReference type="Gene3D" id="3.60.10.10">
    <property type="entry name" value="Endonuclease/exonuclease/phosphatase"/>
    <property type="match status" value="2"/>
</dbReference>
<organism evidence="5 6">
    <name type="scientific">Cucumis melo</name>
    <name type="common">Muskmelon</name>
    <dbReference type="NCBI Taxonomy" id="3656"/>
    <lineage>
        <taxon>Eukaryota</taxon>
        <taxon>Viridiplantae</taxon>
        <taxon>Streptophyta</taxon>
        <taxon>Embryophyta</taxon>
        <taxon>Tracheophyta</taxon>
        <taxon>Spermatophyta</taxon>
        <taxon>Magnoliopsida</taxon>
        <taxon>eudicotyledons</taxon>
        <taxon>Gunneridae</taxon>
        <taxon>Pentapetalae</taxon>
        <taxon>rosids</taxon>
        <taxon>fabids</taxon>
        <taxon>Cucurbitales</taxon>
        <taxon>Cucurbitaceae</taxon>
        <taxon>Benincaseae</taxon>
        <taxon>Cucumis</taxon>
    </lineage>
</organism>
<accession>A0A1S3BJS4</accession>
<feature type="domain" description="Inositol polyphosphate-related phosphatase" evidence="4">
    <location>
        <begin position="235"/>
        <end position="539"/>
    </location>
</feature>
<dbReference type="GO" id="GO:0004445">
    <property type="term" value="F:inositol-polyphosphate 5-phosphatase activity"/>
    <property type="evidence" value="ECO:0007669"/>
    <property type="project" value="InterPro"/>
</dbReference>